<gene>
    <name evidence="2" type="ORF">PV07_05287</name>
</gene>
<evidence type="ECO:0000313" key="3">
    <source>
        <dbReference type="Proteomes" id="UP000054466"/>
    </source>
</evidence>
<dbReference type="PANTHER" id="PTHR35870:SF1">
    <property type="entry name" value="PROTEIN, PUTATIVE (AFU_ORTHOLOGUE AFUA_5G03330)-RELATED"/>
    <property type="match status" value="1"/>
</dbReference>
<evidence type="ECO:0000256" key="1">
    <source>
        <dbReference type="ARBA" id="ARBA00023002"/>
    </source>
</evidence>
<dbReference type="VEuPathDB" id="FungiDB:PV07_05287"/>
<dbReference type="Pfam" id="PF14027">
    <property type="entry name" value="Questin_oxidase"/>
    <property type="match status" value="1"/>
</dbReference>
<protein>
    <recommendedName>
        <fullName evidence="4">HypA-like protein</fullName>
    </recommendedName>
</protein>
<dbReference type="GeneID" id="27344481"/>
<dbReference type="PANTHER" id="PTHR35870">
    <property type="entry name" value="PROTEIN, PUTATIVE (AFU_ORTHOLOGUE AFUA_5G03330)-RELATED"/>
    <property type="match status" value="1"/>
</dbReference>
<reference evidence="2 3" key="1">
    <citation type="submission" date="2015-01" db="EMBL/GenBank/DDBJ databases">
        <title>The Genome Sequence of Cladophialophora immunda CBS83496.</title>
        <authorList>
            <consortium name="The Broad Institute Genomics Platform"/>
            <person name="Cuomo C."/>
            <person name="de Hoog S."/>
            <person name="Gorbushina A."/>
            <person name="Stielow B."/>
            <person name="Teixiera M."/>
            <person name="Abouelleil A."/>
            <person name="Chapman S.B."/>
            <person name="Priest M."/>
            <person name="Young S.K."/>
            <person name="Wortman J."/>
            <person name="Nusbaum C."/>
            <person name="Birren B."/>
        </authorList>
    </citation>
    <scope>NUCLEOTIDE SEQUENCE [LARGE SCALE GENOMIC DNA]</scope>
    <source>
        <strain evidence="2 3">CBS 83496</strain>
    </source>
</reference>
<dbReference type="GO" id="GO:0016491">
    <property type="term" value="F:oxidoreductase activity"/>
    <property type="evidence" value="ECO:0007669"/>
    <property type="project" value="UniProtKB-KW"/>
</dbReference>
<dbReference type="RefSeq" id="XP_016249689.1">
    <property type="nucleotide sequence ID" value="XM_016392170.1"/>
</dbReference>
<dbReference type="AlphaFoldDB" id="A0A0D2CEC7"/>
<dbReference type="STRING" id="569365.A0A0D2CEC7"/>
<organism evidence="2 3">
    <name type="scientific">Cladophialophora immunda</name>
    <dbReference type="NCBI Taxonomy" id="569365"/>
    <lineage>
        <taxon>Eukaryota</taxon>
        <taxon>Fungi</taxon>
        <taxon>Dikarya</taxon>
        <taxon>Ascomycota</taxon>
        <taxon>Pezizomycotina</taxon>
        <taxon>Eurotiomycetes</taxon>
        <taxon>Chaetothyriomycetidae</taxon>
        <taxon>Chaetothyriales</taxon>
        <taxon>Herpotrichiellaceae</taxon>
        <taxon>Cladophialophora</taxon>
    </lineage>
</organism>
<evidence type="ECO:0008006" key="4">
    <source>
        <dbReference type="Google" id="ProtNLM"/>
    </source>
</evidence>
<dbReference type="OrthoDB" id="10004862at2759"/>
<keyword evidence="1" id="KW-0560">Oxidoreductase</keyword>
<keyword evidence="3" id="KW-1185">Reference proteome</keyword>
<name>A0A0D2CEC7_9EURO</name>
<dbReference type="HOGENOM" id="CLU_019145_2_1_1"/>
<sequence>MLARSYSARTSSVFPLTNIRPTCSASRLRQLRHLQVPRQRTMATASHIELNPASAGIYHVPDISTESGKIGSQLLQENHDKYHIYFNTGGFHNHIAHHLLTIYALGATPEEIQKAFDINKSYQRPQFPVDNREVEALADHDKFKQFLGKEKYFHDFEIFFQKEIEEKGWEKVLDEHLFARNEHAERMLDRMFAGFLHPLIHLGFGVEFKQPAIIVEALAQAAIHDGWTGKFLHSAEAAAKGNTTSKSLVQLIHEARANEKLRTSAHWEDGNKVRDGVFVRAPDEMISLASQWHVKPDELEQKTAEMINAAVYFTGAAQKPTKQIKFDFFYMHCVNCSIFFSAFLEEPWLKAEDKCRLLEWKGRLDLALYVSRGCPELLIDEINNYQPKNSSDGWTEITRRVDQFPDDGHASKLIRAIANSEQVCKPYEAQGDDVFPIKGDMFLKLGHMAIDSVETSDPNWVRSAGFEEAWEKIPGRAKL</sequence>
<proteinExistence type="predicted"/>
<dbReference type="Proteomes" id="UP000054466">
    <property type="component" value="Unassembled WGS sequence"/>
</dbReference>
<dbReference type="InterPro" id="IPR025337">
    <property type="entry name" value="Questin_oxidase-like"/>
</dbReference>
<accession>A0A0D2CEC7</accession>
<dbReference type="EMBL" id="KN847042">
    <property type="protein sequence ID" value="KIW29473.1"/>
    <property type="molecule type" value="Genomic_DNA"/>
</dbReference>
<evidence type="ECO:0000313" key="2">
    <source>
        <dbReference type="EMBL" id="KIW29473.1"/>
    </source>
</evidence>